<organism evidence="2 3">
    <name type="scientific">Sphingomonas sanguinis</name>
    <dbReference type="NCBI Taxonomy" id="33051"/>
    <lineage>
        <taxon>Bacteria</taxon>
        <taxon>Pseudomonadati</taxon>
        <taxon>Pseudomonadota</taxon>
        <taxon>Alphaproteobacteria</taxon>
        <taxon>Sphingomonadales</taxon>
        <taxon>Sphingomonadaceae</taxon>
        <taxon>Sphingomonas</taxon>
    </lineage>
</organism>
<name>A0ABU5LP69_9SPHN</name>
<evidence type="ECO:0000256" key="1">
    <source>
        <dbReference type="SAM" id="SignalP"/>
    </source>
</evidence>
<reference evidence="3" key="1">
    <citation type="submission" date="2023-07" db="EMBL/GenBank/DDBJ databases">
        <title>Whole genome sequence analysis of rice epiphytic Sphingomonas sanguinis OsEp_Plm_15B2.</title>
        <authorList>
            <person name="Sahu K.P."/>
            <person name="Asharani P."/>
            <person name="Reddy B."/>
            <person name="Kumar A."/>
        </authorList>
    </citation>
    <scope>NUCLEOTIDE SEQUENCE [LARGE SCALE GENOMIC DNA]</scope>
    <source>
        <strain evidence="3">OsEp_Plm_15B2</strain>
    </source>
</reference>
<proteinExistence type="predicted"/>
<evidence type="ECO:0008006" key="4">
    <source>
        <dbReference type="Google" id="ProtNLM"/>
    </source>
</evidence>
<accession>A0ABU5LP69</accession>
<sequence>MRGTVVTALALLASFGVGQAASAQAGASSPSDPIVVTARPLPPKRETLRWFRGISGYPDGNEPLSRMTQPLCIGGVGLPRDTILGIADRIMGNAVRLGISLGGEKCRPNVLVLFVDNGADQVKWLADHRPGIFGRLQSADVTAMIRDKGPVHVWHMTAITSRDGDQIMQFGNELPTLTIPSASRINLPIKSQIAAAVLLIDRNAVLGKSINQIGDYASMRLLAEVRPRKNEAVSSILSLFDPEGGAPEALTPFDWGYLRGLYAGQGNKPPAFQFADMAKFADEEIMSKAAKP</sequence>
<keyword evidence="1" id="KW-0732">Signal</keyword>
<evidence type="ECO:0000313" key="3">
    <source>
        <dbReference type="Proteomes" id="UP001292182"/>
    </source>
</evidence>
<protein>
    <recommendedName>
        <fullName evidence="4">Lipoprotein</fullName>
    </recommendedName>
</protein>
<feature type="chain" id="PRO_5046944797" description="Lipoprotein" evidence="1">
    <location>
        <begin position="21"/>
        <end position="292"/>
    </location>
</feature>
<evidence type="ECO:0000313" key="2">
    <source>
        <dbReference type="EMBL" id="MDZ7281720.1"/>
    </source>
</evidence>
<dbReference type="Proteomes" id="UP001292182">
    <property type="component" value="Unassembled WGS sequence"/>
</dbReference>
<dbReference type="RefSeq" id="WP_219020096.1">
    <property type="nucleotide sequence ID" value="NZ_CP079203.1"/>
</dbReference>
<keyword evidence="3" id="KW-1185">Reference proteome</keyword>
<gene>
    <name evidence="2" type="ORF">N4G62_06725</name>
</gene>
<comment type="caution">
    <text evidence="2">The sequence shown here is derived from an EMBL/GenBank/DDBJ whole genome shotgun (WGS) entry which is preliminary data.</text>
</comment>
<feature type="signal peptide" evidence="1">
    <location>
        <begin position="1"/>
        <end position="20"/>
    </location>
</feature>
<dbReference type="EMBL" id="JAOBTW010000006">
    <property type="protein sequence ID" value="MDZ7281720.1"/>
    <property type="molecule type" value="Genomic_DNA"/>
</dbReference>